<dbReference type="EMBL" id="BQKC01000001">
    <property type="protein sequence ID" value="GJM55679.1"/>
    <property type="molecule type" value="Genomic_DNA"/>
</dbReference>
<organism evidence="1 2">
    <name type="scientific">Granulimonas faecalis</name>
    <dbReference type="NCBI Taxonomy" id="2894155"/>
    <lineage>
        <taxon>Bacteria</taxon>
        <taxon>Bacillati</taxon>
        <taxon>Actinomycetota</taxon>
        <taxon>Coriobacteriia</taxon>
        <taxon>Coriobacteriales</taxon>
        <taxon>Kribbibacteriaceae</taxon>
        <taxon>Granulimonas</taxon>
    </lineage>
</organism>
<dbReference type="RefSeq" id="WP_265590887.1">
    <property type="nucleotide sequence ID" value="NZ_BQKC01000001.1"/>
</dbReference>
<dbReference type="Proteomes" id="UP001055025">
    <property type="component" value="Unassembled WGS sequence"/>
</dbReference>
<reference evidence="1" key="1">
    <citation type="journal article" date="2022" name="Int. J. Syst. Evol. Microbiol.">
        <title>Granulimonas faecalis gen. nov., sp. nov., and Leptogranulimonas caecicola gen. nov., sp. nov., novel lactate-producing Atopobiaceae bacteria isolated from mouse intestines, and an emended description of the family Atopobiaceae.</title>
        <authorList>
            <person name="Morinaga K."/>
            <person name="Kusada H."/>
            <person name="Sakamoto S."/>
            <person name="Murakami T."/>
            <person name="Toyoda A."/>
            <person name="Mori H."/>
            <person name="Meng X.Y."/>
            <person name="Takashino M."/>
            <person name="Murotomi K."/>
            <person name="Tamaki H."/>
        </authorList>
    </citation>
    <scope>NUCLEOTIDE SEQUENCE</scope>
    <source>
        <strain evidence="1">OPF53</strain>
    </source>
</reference>
<evidence type="ECO:0000313" key="2">
    <source>
        <dbReference type="Proteomes" id="UP001055025"/>
    </source>
</evidence>
<dbReference type="AlphaFoldDB" id="A0AAV5B4U8"/>
<proteinExistence type="predicted"/>
<comment type="caution">
    <text evidence="1">The sequence shown here is derived from an EMBL/GenBank/DDBJ whole genome shotgun (WGS) entry which is preliminary data.</text>
</comment>
<accession>A0AAV5B4U8</accession>
<evidence type="ECO:0000313" key="1">
    <source>
        <dbReference type="EMBL" id="GJM55679.1"/>
    </source>
</evidence>
<keyword evidence="2" id="KW-1185">Reference proteome</keyword>
<gene>
    <name evidence="1" type="ORF">ATOP_13340</name>
</gene>
<name>A0AAV5B4U8_9ACTN</name>
<protein>
    <submittedName>
        <fullName evidence="1">Uncharacterized protein</fullName>
    </submittedName>
</protein>
<sequence length="377" mass="38761">MPAVELVTGYTGEAHIESADDGGGYASIVGPGNYVSSDVGQALRAEMPDANTCRVHDGEAWFGGRHVRIPTGSHVDVPVESGTQGQQRHDVVCVRYARDAATGVESCSLVCVKGVPGSPSAPATLPGSPLTGATSCDMPLYRIDLNGISPAAPVRLFTPMASAANRKVSASEIASGTLPVARGGTGAASADGALANLVKGRIIRPQHIEIGTGATNGTGGFIDFHFNGSSADYTSRIYEPASGTVDVNGTRFVRGQGDLARASKAFSLDGGRLTGSVNYYMKGGVGVLDLWATRKAGGSISNGSRPTGIVLPTAFRPPYTARSGMLAPTNNYPDPMPSVFFAVDSAGAVHISYTASIAPASGYEWNFAGQMVLVHVG</sequence>